<comment type="caution">
    <text evidence="2">The sequence shown here is derived from an EMBL/GenBank/DDBJ whole genome shotgun (WGS) entry which is preliminary data.</text>
</comment>
<dbReference type="AlphaFoldDB" id="A0AA37T7M2"/>
<dbReference type="EMBL" id="BSOT01000019">
    <property type="protein sequence ID" value="GLR72940.1"/>
    <property type="molecule type" value="Genomic_DNA"/>
</dbReference>
<dbReference type="Gene3D" id="2.40.128.110">
    <property type="entry name" value="Lipid/polyisoprenoid-binding, YceI-like"/>
    <property type="match status" value="1"/>
</dbReference>
<evidence type="ECO:0000313" key="2">
    <source>
        <dbReference type="EMBL" id="GLR72940.1"/>
    </source>
</evidence>
<dbReference type="PANTHER" id="PTHR34406:SF1">
    <property type="entry name" value="PROTEIN YCEI"/>
    <property type="match status" value="1"/>
</dbReference>
<dbReference type="PANTHER" id="PTHR34406">
    <property type="entry name" value="PROTEIN YCEI"/>
    <property type="match status" value="1"/>
</dbReference>
<evidence type="ECO:0000313" key="3">
    <source>
        <dbReference type="Proteomes" id="UP001156601"/>
    </source>
</evidence>
<dbReference type="SUPFAM" id="SSF101874">
    <property type="entry name" value="YceI-like"/>
    <property type="match status" value="1"/>
</dbReference>
<dbReference type="SMART" id="SM00867">
    <property type="entry name" value="YceI"/>
    <property type="match status" value="1"/>
</dbReference>
<dbReference type="InterPro" id="IPR036761">
    <property type="entry name" value="TTHA0802/YceI-like_sf"/>
</dbReference>
<protein>
    <recommendedName>
        <fullName evidence="1">Lipid/polyisoprenoid-binding YceI-like domain-containing protein</fullName>
    </recommendedName>
</protein>
<gene>
    <name evidence="2" type="ORF">GCM10007852_38480</name>
</gene>
<dbReference type="InterPro" id="IPR007372">
    <property type="entry name" value="Lipid/polyisoprenoid-bd_YceI"/>
</dbReference>
<organism evidence="2 3">
    <name type="scientific">Agaribacter marinus</name>
    <dbReference type="NCBI Taxonomy" id="1431249"/>
    <lineage>
        <taxon>Bacteria</taxon>
        <taxon>Pseudomonadati</taxon>
        <taxon>Pseudomonadota</taxon>
        <taxon>Gammaproteobacteria</taxon>
        <taxon>Alteromonadales</taxon>
        <taxon>Alteromonadaceae</taxon>
        <taxon>Agaribacter</taxon>
    </lineage>
</organism>
<reference evidence="2" key="1">
    <citation type="journal article" date="2014" name="Int. J. Syst. Evol. Microbiol.">
        <title>Complete genome sequence of Corynebacterium casei LMG S-19264T (=DSM 44701T), isolated from a smear-ripened cheese.</title>
        <authorList>
            <consortium name="US DOE Joint Genome Institute (JGI-PGF)"/>
            <person name="Walter F."/>
            <person name="Albersmeier A."/>
            <person name="Kalinowski J."/>
            <person name="Ruckert C."/>
        </authorList>
    </citation>
    <scope>NUCLEOTIDE SEQUENCE</scope>
    <source>
        <strain evidence="2">NBRC 110023</strain>
    </source>
</reference>
<dbReference type="Proteomes" id="UP001156601">
    <property type="component" value="Unassembled WGS sequence"/>
</dbReference>
<dbReference type="Pfam" id="PF04264">
    <property type="entry name" value="YceI"/>
    <property type="match status" value="1"/>
</dbReference>
<keyword evidence="3" id="KW-1185">Reference proteome</keyword>
<feature type="domain" description="Lipid/polyisoprenoid-binding YceI-like" evidence="1">
    <location>
        <begin position="6"/>
        <end position="157"/>
    </location>
</feature>
<accession>A0AA37T7M2</accession>
<reference evidence="2" key="2">
    <citation type="submission" date="2023-01" db="EMBL/GenBank/DDBJ databases">
        <title>Draft genome sequence of Agaribacter marinus strain NBRC 110023.</title>
        <authorList>
            <person name="Sun Q."/>
            <person name="Mori K."/>
        </authorList>
    </citation>
    <scope>NUCLEOTIDE SEQUENCE</scope>
    <source>
        <strain evidence="2">NBRC 110023</strain>
    </source>
</reference>
<name>A0AA37T7M2_9ALTE</name>
<proteinExistence type="predicted"/>
<sequence>MVIASEIQANNNNGKLQFSGEHAGMVFTGEFLEWHASIILPPEKHALITASFNVASAKTGDATYDETLPEEDWFYVEKYPKSTFVSDTIVQNGAGYQVRGTLELRGKRQKIAFVLEDKGDVLEANFIVDRLAFDIGRESDVSAEWVSKDIKMSLLIDKP</sequence>
<evidence type="ECO:0000259" key="1">
    <source>
        <dbReference type="SMART" id="SM00867"/>
    </source>
</evidence>